<reference evidence="2 3" key="1">
    <citation type="submission" date="2019-08" db="EMBL/GenBank/DDBJ databases">
        <authorList>
            <person name="Alioto T."/>
            <person name="Alioto T."/>
            <person name="Gomez Garrido J."/>
        </authorList>
    </citation>
    <scope>NUCLEOTIDE SEQUENCE [LARGE SCALE GENOMIC DNA]</scope>
</reference>
<feature type="region of interest" description="Disordered" evidence="1">
    <location>
        <begin position="101"/>
        <end position="162"/>
    </location>
</feature>
<sequence>MEPSPTGKQNGQQMTKWYYARNRFQPAQRAAVVRPPSPTIGHGSKRLVRPRTPSCSSFDGEKEDKSVATPSSSLSSPVDLQIKPGTVAETKRVYCAIARSAEATKMTRGVQEKKRYGGVAMPTADTVQPPLPPSDHNRSDNDQCDAADGDQDGAADADVPGSELSIDINELAFFNGQPAAGPQADKQPAEPEAPQECQFGDESDNGNMNEPSCAEECFYLSLSNCGCTIQ</sequence>
<gene>
    <name evidence="2" type="ORF">CINCED_3A001661</name>
</gene>
<evidence type="ECO:0000313" key="2">
    <source>
        <dbReference type="EMBL" id="VVC45592.1"/>
    </source>
</evidence>
<accession>A0A5E4NLA8</accession>
<dbReference type="AlphaFoldDB" id="A0A5E4NLA8"/>
<evidence type="ECO:0000313" key="3">
    <source>
        <dbReference type="Proteomes" id="UP000325440"/>
    </source>
</evidence>
<protein>
    <submittedName>
        <fullName evidence="2">Uncharacterized protein</fullName>
    </submittedName>
</protein>
<proteinExistence type="predicted"/>
<feature type="compositionally biased region" description="Acidic residues" evidence="1">
    <location>
        <begin position="142"/>
        <end position="155"/>
    </location>
</feature>
<feature type="region of interest" description="Disordered" evidence="1">
    <location>
        <begin position="28"/>
        <end position="79"/>
    </location>
</feature>
<keyword evidence="3" id="KW-1185">Reference proteome</keyword>
<organism evidence="2 3">
    <name type="scientific">Cinara cedri</name>
    <dbReference type="NCBI Taxonomy" id="506608"/>
    <lineage>
        <taxon>Eukaryota</taxon>
        <taxon>Metazoa</taxon>
        <taxon>Ecdysozoa</taxon>
        <taxon>Arthropoda</taxon>
        <taxon>Hexapoda</taxon>
        <taxon>Insecta</taxon>
        <taxon>Pterygota</taxon>
        <taxon>Neoptera</taxon>
        <taxon>Paraneoptera</taxon>
        <taxon>Hemiptera</taxon>
        <taxon>Sternorrhyncha</taxon>
        <taxon>Aphidomorpha</taxon>
        <taxon>Aphidoidea</taxon>
        <taxon>Aphididae</taxon>
        <taxon>Lachninae</taxon>
        <taxon>Cinara</taxon>
    </lineage>
</organism>
<dbReference type="EMBL" id="CABPRJ010002406">
    <property type="protein sequence ID" value="VVC45592.1"/>
    <property type="molecule type" value="Genomic_DNA"/>
</dbReference>
<feature type="region of interest" description="Disordered" evidence="1">
    <location>
        <begin position="174"/>
        <end position="210"/>
    </location>
</feature>
<dbReference type="Proteomes" id="UP000325440">
    <property type="component" value="Unassembled WGS sequence"/>
</dbReference>
<name>A0A5E4NLA8_9HEMI</name>
<evidence type="ECO:0000256" key="1">
    <source>
        <dbReference type="SAM" id="MobiDB-lite"/>
    </source>
</evidence>